<dbReference type="STRING" id="990268.JCM19235_3625"/>
<accession>A0A090S1E8</accession>
<dbReference type="InterPro" id="IPR008920">
    <property type="entry name" value="TF_FadR/GntR_C"/>
</dbReference>
<protein>
    <submittedName>
        <fullName evidence="5">Regulator of L-galactonate catabolism YjjM</fullName>
    </submittedName>
</protein>
<dbReference type="SUPFAM" id="SSF48008">
    <property type="entry name" value="GntR ligand-binding domain-like"/>
    <property type="match status" value="1"/>
</dbReference>
<evidence type="ECO:0000256" key="1">
    <source>
        <dbReference type="ARBA" id="ARBA00023015"/>
    </source>
</evidence>
<dbReference type="Pfam" id="PF00392">
    <property type="entry name" value="GntR"/>
    <property type="match status" value="1"/>
</dbReference>
<dbReference type="InterPro" id="IPR011711">
    <property type="entry name" value="GntR_C"/>
</dbReference>
<dbReference type="InterPro" id="IPR036388">
    <property type="entry name" value="WH-like_DNA-bd_sf"/>
</dbReference>
<dbReference type="AlphaFoldDB" id="A0A090S1E8"/>
<name>A0A090S1E8_9VIBR</name>
<sequence length="302" mass="35522">MARNKNLRETTTNQLLDAIKLGHIDSPLPSQAALADLFSVSRTTIRHVMSDLCEKGVLEQEEAEWTIKRSPSDNDGYNTTLSENEVQRAQFEVFFNNAIKSKQMMPGQEFTELELSKQSKCSTTVVREHLIRFSRFSLIENIHRGRWRMVRFEKGYAASLIELREMLECHALSRFMNLPLNDDRWQQAQYLLHEHRELRETVVSEYRAFSELDQKFHSLLLSASNNPFMDQFYDIISMIFHYHYQWDNTDLRKRNMVAIEEHMAILSKMLSRDDIGAMSELRRHLQTAKRTMENSLIMEKPA</sequence>
<gene>
    <name evidence="5" type="ORF">JCM19235_3625</name>
</gene>
<comment type="caution">
    <text evidence="5">The sequence shown here is derived from an EMBL/GenBank/DDBJ whole genome shotgun (WGS) entry which is preliminary data.</text>
</comment>
<evidence type="ECO:0000259" key="4">
    <source>
        <dbReference type="SMART" id="SM00895"/>
    </source>
</evidence>
<reference evidence="5 6" key="1">
    <citation type="submission" date="2014-09" db="EMBL/GenBank/DDBJ databases">
        <title>Vibrio maritimus JCM 19235. (C45) whole genome shotgun sequence.</title>
        <authorList>
            <person name="Sawabe T."/>
            <person name="Meirelles P."/>
            <person name="Nakanishi M."/>
            <person name="Sayaka M."/>
            <person name="Hattori M."/>
            <person name="Ohkuma M."/>
        </authorList>
    </citation>
    <scope>NUCLEOTIDE SEQUENCE [LARGE SCALE GENOMIC DNA]</scope>
    <source>
        <strain evidence="6">JCM19235</strain>
    </source>
</reference>
<dbReference type="PANTHER" id="PTHR43537:SF51">
    <property type="entry name" value="HTH-TYPE TRANSCRIPTIONAL REGULATOR LGOR-RELATED"/>
    <property type="match status" value="1"/>
</dbReference>
<dbReference type="PANTHER" id="PTHR43537">
    <property type="entry name" value="TRANSCRIPTIONAL REGULATOR, GNTR FAMILY"/>
    <property type="match status" value="1"/>
</dbReference>
<evidence type="ECO:0000313" key="6">
    <source>
        <dbReference type="Proteomes" id="UP000029228"/>
    </source>
</evidence>
<dbReference type="InterPro" id="IPR000524">
    <property type="entry name" value="Tscrpt_reg_HTH_GntR"/>
</dbReference>
<dbReference type="GO" id="GO:0003677">
    <property type="term" value="F:DNA binding"/>
    <property type="evidence" value="ECO:0007669"/>
    <property type="project" value="UniProtKB-KW"/>
</dbReference>
<dbReference type="EMBL" id="BBMR01000006">
    <property type="protein sequence ID" value="GAL20623.1"/>
    <property type="molecule type" value="Genomic_DNA"/>
</dbReference>
<keyword evidence="2" id="KW-0238">DNA-binding</keyword>
<evidence type="ECO:0000313" key="5">
    <source>
        <dbReference type="EMBL" id="GAL20623.1"/>
    </source>
</evidence>
<dbReference type="OrthoDB" id="9799812at2"/>
<dbReference type="Gene3D" id="1.20.120.530">
    <property type="entry name" value="GntR ligand-binding domain-like"/>
    <property type="match status" value="1"/>
</dbReference>
<keyword evidence="6" id="KW-1185">Reference proteome</keyword>
<proteinExistence type="predicted"/>
<dbReference type="SMART" id="SM00895">
    <property type="entry name" value="FCD"/>
    <property type="match status" value="1"/>
</dbReference>
<keyword evidence="1" id="KW-0805">Transcription regulation</keyword>
<organism evidence="5 6">
    <name type="scientific">Vibrio maritimus</name>
    <dbReference type="NCBI Taxonomy" id="990268"/>
    <lineage>
        <taxon>Bacteria</taxon>
        <taxon>Pseudomonadati</taxon>
        <taxon>Pseudomonadota</taxon>
        <taxon>Gammaproteobacteria</taxon>
        <taxon>Vibrionales</taxon>
        <taxon>Vibrionaceae</taxon>
        <taxon>Vibrio</taxon>
    </lineage>
</organism>
<dbReference type="Pfam" id="PF07729">
    <property type="entry name" value="FCD"/>
    <property type="match status" value="1"/>
</dbReference>
<evidence type="ECO:0000256" key="2">
    <source>
        <dbReference type="ARBA" id="ARBA00023125"/>
    </source>
</evidence>
<feature type="domain" description="GntR C-terminal" evidence="4">
    <location>
        <begin position="159"/>
        <end position="287"/>
    </location>
</feature>
<evidence type="ECO:0000256" key="3">
    <source>
        <dbReference type="ARBA" id="ARBA00023163"/>
    </source>
</evidence>
<dbReference type="Gene3D" id="1.10.10.10">
    <property type="entry name" value="Winged helix-like DNA-binding domain superfamily/Winged helix DNA-binding domain"/>
    <property type="match status" value="2"/>
</dbReference>
<dbReference type="Proteomes" id="UP000029228">
    <property type="component" value="Unassembled WGS sequence"/>
</dbReference>
<dbReference type="GO" id="GO:0003700">
    <property type="term" value="F:DNA-binding transcription factor activity"/>
    <property type="evidence" value="ECO:0007669"/>
    <property type="project" value="InterPro"/>
</dbReference>
<keyword evidence="3" id="KW-0804">Transcription</keyword>
<dbReference type="PRINTS" id="PR00035">
    <property type="entry name" value="HTHGNTR"/>
</dbReference>
<dbReference type="InterPro" id="IPR036390">
    <property type="entry name" value="WH_DNA-bd_sf"/>
</dbReference>
<dbReference type="SUPFAM" id="SSF46785">
    <property type="entry name" value="Winged helix' DNA-binding domain"/>
    <property type="match status" value="1"/>
</dbReference>